<proteinExistence type="predicted"/>
<reference evidence="3" key="1">
    <citation type="journal article" date="2019" name="Int. J. Syst. Evol. Microbiol.">
        <title>The Global Catalogue of Microorganisms (GCM) 10K type strain sequencing project: providing services to taxonomists for standard genome sequencing and annotation.</title>
        <authorList>
            <consortium name="The Broad Institute Genomics Platform"/>
            <consortium name="The Broad Institute Genome Sequencing Center for Infectious Disease"/>
            <person name="Wu L."/>
            <person name="Ma J."/>
        </authorList>
    </citation>
    <scope>NUCLEOTIDE SEQUENCE [LARGE SCALE GENOMIC DNA]</scope>
    <source>
        <strain evidence="3">JCM 11483</strain>
    </source>
</reference>
<evidence type="ECO:0000313" key="3">
    <source>
        <dbReference type="Proteomes" id="UP001501736"/>
    </source>
</evidence>
<keyword evidence="3" id="KW-1185">Reference proteome</keyword>
<keyword evidence="1" id="KW-0472">Membrane</keyword>
<gene>
    <name evidence="2" type="ORF">GCM10020260_20860</name>
</gene>
<feature type="transmembrane region" description="Helical" evidence="1">
    <location>
        <begin position="163"/>
        <end position="184"/>
    </location>
</feature>
<accession>A0ABP6RFN5</accession>
<organism evidence="2 3">
    <name type="scientific">Nesterenkonia halobia</name>
    <dbReference type="NCBI Taxonomy" id="37922"/>
    <lineage>
        <taxon>Bacteria</taxon>
        <taxon>Bacillati</taxon>
        <taxon>Actinomycetota</taxon>
        <taxon>Actinomycetes</taxon>
        <taxon>Micrococcales</taxon>
        <taxon>Micrococcaceae</taxon>
        <taxon>Nesterenkonia</taxon>
    </lineage>
</organism>
<dbReference type="Proteomes" id="UP001501736">
    <property type="component" value="Unassembled WGS sequence"/>
</dbReference>
<keyword evidence="1" id="KW-1133">Transmembrane helix</keyword>
<evidence type="ECO:0000313" key="2">
    <source>
        <dbReference type="EMBL" id="GAA3286296.1"/>
    </source>
</evidence>
<dbReference type="EMBL" id="BAAAYG010000007">
    <property type="protein sequence ID" value="GAA3286296.1"/>
    <property type="molecule type" value="Genomic_DNA"/>
</dbReference>
<comment type="caution">
    <text evidence="2">The sequence shown here is derived from an EMBL/GenBank/DDBJ whole genome shotgun (WGS) entry which is preliminary data.</text>
</comment>
<protein>
    <submittedName>
        <fullName evidence="2">Uncharacterized protein</fullName>
    </submittedName>
</protein>
<sequence length="186" mass="18897">MIVLAVMLTAAAAAPAALSMLPRRRRPRLLVKNLAAVVQLILLAAAALCALAAEQTTTTVPGLALTVFVVGAAAAVGGSGVSTAVLDSATREHRGAPAAPMSDLPPDDRPVLRGGAWIGVLERLAAVATLLASWPEGLAVVLAVKGLARYSELRRPNGAAERFIIGTFCSVLWASACAGIAMLVTG</sequence>
<name>A0ABP6RFN5_9MICC</name>
<feature type="transmembrane region" description="Helical" evidence="1">
    <location>
        <begin position="63"/>
        <end position="86"/>
    </location>
</feature>
<dbReference type="RefSeq" id="WP_344721028.1">
    <property type="nucleotide sequence ID" value="NZ_BAAAYG010000007.1"/>
</dbReference>
<feature type="transmembrane region" description="Helical" evidence="1">
    <location>
        <begin position="29"/>
        <end position="51"/>
    </location>
</feature>
<evidence type="ECO:0000256" key="1">
    <source>
        <dbReference type="SAM" id="Phobius"/>
    </source>
</evidence>
<keyword evidence="1" id="KW-0812">Transmembrane</keyword>